<organism evidence="1 2">
    <name type="scientific">Cichorium intybus</name>
    <name type="common">Chicory</name>
    <dbReference type="NCBI Taxonomy" id="13427"/>
    <lineage>
        <taxon>Eukaryota</taxon>
        <taxon>Viridiplantae</taxon>
        <taxon>Streptophyta</taxon>
        <taxon>Embryophyta</taxon>
        <taxon>Tracheophyta</taxon>
        <taxon>Spermatophyta</taxon>
        <taxon>Magnoliopsida</taxon>
        <taxon>eudicotyledons</taxon>
        <taxon>Gunneridae</taxon>
        <taxon>Pentapetalae</taxon>
        <taxon>asterids</taxon>
        <taxon>campanulids</taxon>
        <taxon>Asterales</taxon>
        <taxon>Asteraceae</taxon>
        <taxon>Cichorioideae</taxon>
        <taxon>Cichorieae</taxon>
        <taxon>Cichoriinae</taxon>
        <taxon>Cichorium</taxon>
    </lineage>
</organism>
<accession>A0ACB9AEX4</accession>
<dbReference type="Proteomes" id="UP001055811">
    <property type="component" value="Linkage Group LG07"/>
</dbReference>
<reference evidence="1 2" key="2">
    <citation type="journal article" date="2022" name="Mol. Ecol. Resour.">
        <title>The genomes of chicory, endive, great burdock and yacon provide insights into Asteraceae paleo-polyploidization history and plant inulin production.</title>
        <authorList>
            <person name="Fan W."/>
            <person name="Wang S."/>
            <person name="Wang H."/>
            <person name="Wang A."/>
            <person name="Jiang F."/>
            <person name="Liu H."/>
            <person name="Zhao H."/>
            <person name="Xu D."/>
            <person name="Zhang Y."/>
        </authorList>
    </citation>
    <scope>NUCLEOTIDE SEQUENCE [LARGE SCALE GENOMIC DNA]</scope>
    <source>
        <strain evidence="2">cv. Punajuju</strain>
        <tissue evidence="1">Leaves</tissue>
    </source>
</reference>
<sequence length="123" mass="14518">MPQEHSRLWKDDEIQHILANDLATEETRCIQFYTEELDPYILINGLANMKALRFLSVVMGDWSGNPEVNTIKPSFLDALRYLRWSNYPFRYLPKTFQANNLVTLEMPESKIVQLWEEGERKVP</sequence>
<dbReference type="EMBL" id="CM042015">
    <property type="protein sequence ID" value="KAI3708692.1"/>
    <property type="molecule type" value="Genomic_DNA"/>
</dbReference>
<protein>
    <submittedName>
        <fullName evidence="1">Uncharacterized protein</fullName>
    </submittedName>
</protein>
<reference evidence="2" key="1">
    <citation type="journal article" date="2022" name="Mol. Ecol. Resour.">
        <title>The genomes of chicory, endive, great burdock and yacon provide insights into Asteraceae palaeo-polyploidization history and plant inulin production.</title>
        <authorList>
            <person name="Fan W."/>
            <person name="Wang S."/>
            <person name="Wang H."/>
            <person name="Wang A."/>
            <person name="Jiang F."/>
            <person name="Liu H."/>
            <person name="Zhao H."/>
            <person name="Xu D."/>
            <person name="Zhang Y."/>
        </authorList>
    </citation>
    <scope>NUCLEOTIDE SEQUENCE [LARGE SCALE GENOMIC DNA]</scope>
    <source>
        <strain evidence="2">cv. Punajuju</strain>
    </source>
</reference>
<name>A0ACB9AEX4_CICIN</name>
<evidence type="ECO:0000313" key="1">
    <source>
        <dbReference type="EMBL" id="KAI3708692.1"/>
    </source>
</evidence>
<gene>
    <name evidence="1" type="ORF">L2E82_38047</name>
</gene>
<keyword evidence="2" id="KW-1185">Reference proteome</keyword>
<comment type="caution">
    <text evidence="1">The sequence shown here is derived from an EMBL/GenBank/DDBJ whole genome shotgun (WGS) entry which is preliminary data.</text>
</comment>
<evidence type="ECO:0000313" key="2">
    <source>
        <dbReference type="Proteomes" id="UP001055811"/>
    </source>
</evidence>
<proteinExistence type="predicted"/>